<dbReference type="CDD" id="cd20175">
    <property type="entry name" value="ThyX"/>
    <property type="match status" value="1"/>
</dbReference>
<dbReference type="PROSITE" id="PS51331">
    <property type="entry name" value="THYX"/>
    <property type="match status" value="1"/>
</dbReference>
<comment type="caution">
    <text evidence="1">The sequence shown here is derived from an EMBL/GenBank/DDBJ whole genome shotgun (WGS) entry which is preliminary data.</text>
</comment>
<proteinExistence type="inferred from homology"/>
<evidence type="ECO:0008006" key="2">
    <source>
        <dbReference type="Google" id="ProtNLM"/>
    </source>
</evidence>
<dbReference type="GO" id="GO:0070402">
    <property type="term" value="F:NADPH binding"/>
    <property type="evidence" value="ECO:0007669"/>
    <property type="project" value="TreeGrafter"/>
</dbReference>
<dbReference type="GO" id="GO:0050660">
    <property type="term" value="F:flavin adenine dinucleotide binding"/>
    <property type="evidence" value="ECO:0007669"/>
    <property type="project" value="InterPro"/>
</dbReference>
<dbReference type="GO" id="GO:0050797">
    <property type="term" value="F:thymidylate synthase (FAD) activity"/>
    <property type="evidence" value="ECO:0007669"/>
    <property type="project" value="InterPro"/>
</dbReference>
<dbReference type="HAMAP" id="MF_01408">
    <property type="entry name" value="ThyX"/>
    <property type="match status" value="1"/>
</dbReference>
<reference evidence="1" key="1">
    <citation type="journal article" date="2015" name="Nature">
        <title>Complex archaea that bridge the gap between prokaryotes and eukaryotes.</title>
        <authorList>
            <person name="Spang A."/>
            <person name="Saw J.H."/>
            <person name="Jorgensen S.L."/>
            <person name="Zaremba-Niedzwiedzka K."/>
            <person name="Martijn J."/>
            <person name="Lind A.E."/>
            <person name="van Eijk R."/>
            <person name="Schleper C."/>
            <person name="Guy L."/>
            <person name="Ettema T.J."/>
        </authorList>
    </citation>
    <scope>NUCLEOTIDE SEQUENCE</scope>
</reference>
<organism evidence="1">
    <name type="scientific">marine sediment metagenome</name>
    <dbReference type="NCBI Taxonomy" id="412755"/>
    <lineage>
        <taxon>unclassified sequences</taxon>
        <taxon>metagenomes</taxon>
        <taxon>ecological metagenomes</taxon>
    </lineage>
</organism>
<dbReference type="GO" id="GO:0004799">
    <property type="term" value="F:thymidylate synthase activity"/>
    <property type="evidence" value="ECO:0007669"/>
    <property type="project" value="TreeGrafter"/>
</dbReference>
<sequence length="247" mass="27435">MKAATLSVVLLTHTPKPEKVVAAAARLCYAPIGAADLIEEMAHEEVVSLLKTILKSGHLSVCEHAYFTFAIEGISRACSHQLVRHRVASYSQQSQRYVKLSKPPMVIPPAITARPELAADFIASTESAYADYQDLLKAGLEAEDARYLLPQAVETKIVVTMNARELLHFFTLRTCERAQWEIRGLAESMLKLVLPLAPTIFARVGPACVRGRCPEGKFYCKKPRKLTPEGLIEIEEKDWVYRGGVKT</sequence>
<dbReference type="Pfam" id="PF02511">
    <property type="entry name" value="Thy1"/>
    <property type="match status" value="1"/>
</dbReference>
<dbReference type="InterPro" id="IPR036098">
    <property type="entry name" value="Thymidylate_synthase_ThyX_sf"/>
</dbReference>
<dbReference type="SUPFAM" id="SSF69796">
    <property type="entry name" value="Thymidylate synthase-complementing protein Thy1"/>
    <property type="match status" value="1"/>
</dbReference>
<dbReference type="EMBL" id="LAZR01058149">
    <property type="protein sequence ID" value="KKK70528.1"/>
    <property type="molecule type" value="Genomic_DNA"/>
</dbReference>
<dbReference type="InterPro" id="IPR003669">
    <property type="entry name" value="Thymidylate_synthase_ThyX"/>
</dbReference>
<dbReference type="AlphaFoldDB" id="A0A0F8XNJ1"/>
<dbReference type="PANTHER" id="PTHR34934:SF1">
    <property type="entry name" value="FLAVIN-DEPENDENT THYMIDYLATE SYNTHASE"/>
    <property type="match status" value="1"/>
</dbReference>
<accession>A0A0F8XNJ1</accession>
<dbReference type="GO" id="GO:0006231">
    <property type="term" value="P:dTMP biosynthetic process"/>
    <property type="evidence" value="ECO:0007669"/>
    <property type="project" value="InterPro"/>
</dbReference>
<name>A0A0F8XNJ1_9ZZZZ</name>
<dbReference type="Gene3D" id="3.30.1360.170">
    <property type="match status" value="1"/>
</dbReference>
<gene>
    <name evidence="1" type="ORF">LCGC14_2923090</name>
</gene>
<protein>
    <recommendedName>
        <fullName evidence="2">Thymidylate synthase (FAD)</fullName>
    </recommendedName>
</protein>
<dbReference type="PANTHER" id="PTHR34934">
    <property type="entry name" value="FLAVIN-DEPENDENT THYMIDYLATE SYNTHASE"/>
    <property type="match status" value="1"/>
</dbReference>
<evidence type="ECO:0000313" key="1">
    <source>
        <dbReference type="EMBL" id="KKK70528.1"/>
    </source>
</evidence>
<dbReference type="NCBIfam" id="TIGR02170">
    <property type="entry name" value="thyX"/>
    <property type="match status" value="1"/>
</dbReference>